<accession>A0A955I9I2</accession>
<sequence length="125" mass="14727">MEELLYVRRTNGRFRRKSPTLKLEINGNRFILSEKAQENTKLKNDDGVMFGFNYKQKKAYMFKDDEPDAFMLRTKSINDNGLRFTSKDLANHFIDCFNIDMDKSTYFFSVADEPNEKGAFLIELK</sequence>
<evidence type="ECO:0000313" key="2">
    <source>
        <dbReference type="Proteomes" id="UP000775877"/>
    </source>
</evidence>
<evidence type="ECO:0000313" key="1">
    <source>
        <dbReference type="EMBL" id="MCA9381157.1"/>
    </source>
</evidence>
<protein>
    <submittedName>
        <fullName evidence="1">Uncharacterized protein</fullName>
    </submittedName>
</protein>
<dbReference type="EMBL" id="JAGQLJ010000053">
    <property type="protein sequence ID" value="MCA9381157.1"/>
    <property type="molecule type" value="Genomic_DNA"/>
</dbReference>
<name>A0A955I9I2_9BACT</name>
<proteinExistence type="predicted"/>
<organism evidence="1 2">
    <name type="scientific">Candidatus Dojkabacteria bacterium</name>
    <dbReference type="NCBI Taxonomy" id="2099670"/>
    <lineage>
        <taxon>Bacteria</taxon>
        <taxon>Candidatus Dojkabacteria</taxon>
    </lineage>
</organism>
<dbReference type="Proteomes" id="UP000775877">
    <property type="component" value="Unassembled WGS sequence"/>
</dbReference>
<dbReference type="AlphaFoldDB" id="A0A955I9I2"/>
<gene>
    <name evidence="1" type="ORF">KC678_02740</name>
</gene>
<comment type="caution">
    <text evidence="1">The sequence shown here is derived from an EMBL/GenBank/DDBJ whole genome shotgun (WGS) entry which is preliminary data.</text>
</comment>
<reference evidence="1" key="2">
    <citation type="journal article" date="2021" name="Microbiome">
        <title>Successional dynamics and alternative stable states in a saline activated sludge microbial community over 9 years.</title>
        <authorList>
            <person name="Wang Y."/>
            <person name="Ye J."/>
            <person name="Ju F."/>
            <person name="Liu L."/>
            <person name="Boyd J.A."/>
            <person name="Deng Y."/>
            <person name="Parks D.H."/>
            <person name="Jiang X."/>
            <person name="Yin X."/>
            <person name="Woodcroft B.J."/>
            <person name="Tyson G.W."/>
            <person name="Hugenholtz P."/>
            <person name="Polz M.F."/>
            <person name="Zhang T."/>
        </authorList>
    </citation>
    <scope>NUCLEOTIDE SEQUENCE</scope>
    <source>
        <strain evidence="1">HKST-UBA13</strain>
    </source>
</reference>
<reference evidence="1" key="1">
    <citation type="submission" date="2020-04" db="EMBL/GenBank/DDBJ databases">
        <authorList>
            <person name="Zhang T."/>
        </authorList>
    </citation>
    <scope>NUCLEOTIDE SEQUENCE</scope>
    <source>
        <strain evidence="1">HKST-UBA13</strain>
    </source>
</reference>